<protein>
    <recommendedName>
        <fullName evidence="3">4-oxalocrotonate tautomerase</fullName>
    </recommendedName>
</protein>
<sequence length="139" mass="15560">MPYAEVSVSQNLINEEEKSIIAEGLTKILLKYEGLVDNSISRSIALLEIKEFDGLYVGGEKDKHDKAVIKVYIFADAINEEIKKKLFSEITKLFISVSDKVKAQNGRNVWCITIPLHEFDFAAGGIPVSLEMTRKLVLS</sequence>
<gene>
    <name evidence="1" type="ORF">SAMN06265827_12625</name>
</gene>
<evidence type="ECO:0000313" key="1">
    <source>
        <dbReference type="EMBL" id="SNY39969.1"/>
    </source>
</evidence>
<reference evidence="2" key="1">
    <citation type="submission" date="2017-09" db="EMBL/GenBank/DDBJ databases">
        <authorList>
            <person name="Varghese N."/>
            <person name="Submissions S."/>
        </authorList>
    </citation>
    <scope>NUCLEOTIDE SEQUENCE [LARGE SCALE GENOMIC DNA]</scope>
    <source>
        <strain evidence="2">MSL47</strain>
    </source>
</reference>
<dbReference type="Gene3D" id="3.30.429.10">
    <property type="entry name" value="Macrophage Migration Inhibitory Factor"/>
    <property type="match status" value="1"/>
</dbReference>
<keyword evidence="2" id="KW-1185">Reference proteome</keyword>
<evidence type="ECO:0008006" key="3">
    <source>
        <dbReference type="Google" id="ProtNLM"/>
    </source>
</evidence>
<evidence type="ECO:0000313" key="2">
    <source>
        <dbReference type="Proteomes" id="UP000219573"/>
    </source>
</evidence>
<accession>A0A285HWA0</accession>
<dbReference type="EMBL" id="OBDZ01000026">
    <property type="protein sequence ID" value="SNY39969.1"/>
    <property type="molecule type" value="Genomic_DNA"/>
</dbReference>
<proteinExistence type="predicted"/>
<dbReference type="RefSeq" id="WP_097018936.1">
    <property type="nucleotide sequence ID" value="NZ_OBDZ01000026.1"/>
</dbReference>
<dbReference type="OrthoDB" id="9799841at2"/>
<dbReference type="InterPro" id="IPR014347">
    <property type="entry name" value="Tautomerase/MIF_sf"/>
</dbReference>
<name>A0A285HWA0_9FIRM</name>
<organism evidence="1 2">
    <name type="scientific">Orenia metallireducens</name>
    <dbReference type="NCBI Taxonomy" id="1413210"/>
    <lineage>
        <taxon>Bacteria</taxon>
        <taxon>Bacillati</taxon>
        <taxon>Bacillota</taxon>
        <taxon>Clostridia</taxon>
        <taxon>Halanaerobiales</taxon>
        <taxon>Halobacteroidaceae</taxon>
        <taxon>Orenia</taxon>
    </lineage>
</organism>
<dbReference type="Proteomes" id="UP000219573">
    <property type="component" value="Unassembled WGS sequence"/>
</dbReference>
<dbReference type="AlphaFoldDB" id="A0A285HWA0"/>